<dbReference type="Proteomes" id="UP000682308">
    <property type="component" value="Unassembled WGS sequence"/>
</dbReference>
<feature type="compositionally biased region" description="Low complexity" evidence="1">
    <location>
        <begin position="1228"/>
        <end position="1237"/>
    </location>
</feature>
<reference evidence="3 4" key="1">
    <citation type="submission" date="2021-04" db="EMBL/GenBank/DDBJ databases">
        <title>Characterization of the biosynthetic gene cluster of new lipopeptides with antitumor activity in the genome of the marine Streptomyces PHM034.</title>
        <authorList>
            <person name="Ceniceros A."/>
            <person name="Canedo L."/>
            <person name="Mendez C."/>
            <person name="Olano C."/>
            <person name="Schleissner C."/>
            <person name="Cuevas C."/>
            <person name="De La Calle F."/>
            <person name="Salas J.A."/>
        </authorList>
    </citation>
    <scope>NUCLEOTIDE SEQUENCE [LARGE SCALE GENOMIC DNA]</scope>
    <source>
        <strain evidence="3 4">PHM034</strain>
    </source>
</reference>
<evidence type="ECO:0000259" key="2">
    <source>
        <dbReference type="Pfam" id="PF20703"/>
    </source>
</evidence>
<evidence type="ECO:0000313" key="3">
    <source>
        <dbReference type="EMBL" id="MBR8640990.1"/>
    </source>
</evidence>
<proteinExistence type="predicted"/>
<evidence type="ECO:0000256" key="1">
    <source>
        <dbReference type="SAM" id="MobiDB-lite"/>
    </source>
</evidence>
<dbReference type="InterPro" id="IPR011047">
    <property type="entry name" value="Quinoprotein_ADH-like_sf"/>
</dbReference>
<accession>A0A941FG37</accession>
<dbReference type="SUPFAM" id="SSF50998">
    <property type="entry name" value="Quinoprotein alcohol dehydrogenase-like"/>
    <property type="match status" value="1"/>
</dbReference>
<dbReference type="Gene3D" id="3.40.50.300">
    <property type="entry name" value="P-loop containing nucleotide triphosphate hydrolases"/>
    <property type="match status" value="1"/>
</dbReference>
<gene>
    <name evidence="3" type="ORF">KEF29_20875</name>
</gene>
<evidence type="ECO:0000313" key="4">
    <source>
        <dbReference type="Proteomes" id="UP000682308"/>
    </source>
</evidence>
<dbReference type="InterPro" id="IPR049052">
    <property type="entry name" value="nSTAND1"/>
</dbReference>
<protein>
    <submittedName>
        <fullName evidence="3">AAA family ATPase</fullName>
    </submittedName>
</protein>
<sequence>MEADGTAHHISPGCSGAPVWDESLGAVIGMTVATDRGRTATTSYLIPAAALLDLQPGPRRCPYRGLDAFREEDTEHFFGREKETDRLLDAVDRHVVVPVVGPSGSGKTSLVRAGALPRLRADGHTISEIRPLPGTPAALTLARALAPLLEPDRGVAGQERTAQELADLLDTGAAPALGVRLLDRCGPRGHVFFLNQLEEIVAAEPSTARSLLALLIALASVPTEDKRLRVLATLRSACLDDLVEPATAGVLSDCAQVVAPLGRTGLLRAIEGPASRVPGLTLDPGLAERIVDDAEDEPGHLPMVEFALTELWSLQAGVRLTHTGYEALGGVTGALSTHAEKRVGEVIAEHGEAPVRRLFVQLARPDEAGGFTRKPVRLSPLPQELRAVAESLATRTRFVRIIHGPDGAPLVDLAHEELVRAWPRLRAWLEDSRDFRQWQERLRQAMDDWKATGEETGALLRGTMLATSLEQLADPGHGEDITPPERTYVDLSRRHQQRALHRWRLAAALLVVLTLLAGGLAVESGRRGNALEARGRAIASRTLAEEAGRLAETHPVTSVRMAVAAWHNAPGKEARQALLEAYLRGASVVRGHTGPSDERIQSLDMTTDGSTVVTVSTGRGNASHVRVWTGVFEGRVRSREVPGRPHGVVSMAELSDDGRLLAVAWSDGSVQVHDLPRRKHLWTRPALDAEPPPPTLALDFSDGGERLLRLAAHEDEVEEAERRDWKVEAWQGDTGRPVTVARKGAPPSDAALVGDGRDAVYLVGAVEPGVGVATVRKLASGKERRTIRKAQELAGRGSGVVVDRKYGRYALEPLVDSGTTPPTVPVFQQDGVDRTGRYALDNSGAEGNAVIWATDLLTGRRYRAPAELSMDKTVQPAAVLSRKEGTPRILWSVGAHLLVLRTTEDSRLPLLDLPGNWWSGETYVRSADGLRRARTDSEETEDGQSEWWLIVARRGREMAAEPVSLDEWEGKAVSEPALFFTEDGRRLVLWSSGYDLLSVREADHGTRERTKSFTSPIAFAAPLYGGKVAVLTQERLIVYDAESDEERDVASRPCGEGSCMGFAVRPGRSKEVALADSDGRVFIWNVDTGGKKRIGDFTLASERTEAPLTFSPDGTVLAAPLDLRRVVRRSAADGEHVGPVIESDDEIYVRVLADDGTLLTDDDPMELWRPEDTDEPYVTVPVVADPDDIRLTSGHLTVEQANDIVRIPLTPKPGSRPSAGTGPPPTPARNTASSPTPARTPTPPAPEPEHADRAAQGQRPRAARHQATVVRPRSDRSRTPQPPHTPRNTRTHR</sequence>
<dbReference type="EMBL" id="JAGTPG010000002">
    <property type="protein sequence ID" value="MBR8640990.1"/>
    <property type="molecule type" value="Genomic_DNA"/>
</dbReference>
<keyword evidence="4" id="KW-1185">Reference proteome</keyword>
<dbReference type="SUPFAM" id="SSF52540">
    <property type="entry name" value="P-loop containing nucleoside triphosphate hydrolases"/>
    <property type="match status" value="1"/>
</dbReference>
<dbReference type="Pfam" id="PF20703">
    <property type="entry name" value="nSTAND1"/>
    <property type="match status" value="1"/>
</dbReference>
<name>A0A941FG37_9ACTN</name>
<dbReference type="InterPro" id="IPR027417">
    <property type="entry name" value="P-loop_NTPase"/>
</dbReference>
<comment type="caution">
    <text evidence="3">The sequence shown here is derived from an EMBL/GenBank/DDBJ whole genome shotgun (WGS) entry which is preliminary data.</text>
</comment>
<dbReference type="InterPro" id="IPR015943">
    <property type="entry name" value="WD40/YVTN_repeat-like_dom_sf"/>
</dbReference>
<feature type="region of interest" description="Disordered" evidence="1">
    <location>
        <begin position="1202"/>
        <end position="1293"/>
    </location>
</feature>
<organism evidence="3 4">
    <name type="scientific">Streptomyces tuirus</name>
    <dbReference type="NCBI Taxonomy" id="68278"/>
    <lineage>
        <taxon>Bacteria</taxon>
        <taxon>Bacillati</taxon>
        <taxon>Actinomycetota</taxon>
        <taxon>Actinomycetes</taxon>
        <taxon>Kitasatosporales</taxon>
        <taxon>Streptomycetaceae</taxon>
        <taxon>Streptomyces</taxon>
    </lineage>
</organism>
<feature type="domain" description="Novel STAND NTPase 1" evidence="2">
    <location>
        <begin position="62"/>
        <end position="455"/>
    </location>
</feature>
<dbReference type="Gene3D" id="2.130.10.10">
    <property type="entry name" value="YVTN repeat-like/Quinoprotein amine dehydrogenase"/>
    <property type="match status" value="2"/>
</dbReference>